<dbReference type="InterPro" id="IPR035090">
    <property type="entry name" value="Pyridoxal_P_attach_site"/>
</dbReference>
<comment type="cofactor">
    <cofactor evidence="2 12">
        <name>pyridoxal 5'-phosphate</name>
        <dbReference type="ChEBI" id="CHEBI:597326"/>
    </cofactor>
</comment>
<feature type="modified residue" description="N6-(pyridoxal phosphate)lysine" evidence="11">
    <location>
        <position position="678"/>
    </location>
</feature>
<dbReference type="FunFam" id="3.40.50.2000:FF:000153">
    <property type="entry name" value="Alpha-1,4 glucan phosphorylase"/>
    <property type="match status" value="1"/>
</dbReference>
<evidence type="ECO:0000256" key="6">
    <source>
        <dbReference type="ARBA" id="ARBA00022676"/>
    </source>
</evidence>
<comment type="function">
    <text evidence="12">Allosteric enzyme that catalyzes the rate-limiting step in glycogen catabolism, the phosphorolytic cleavage of glycogen to produce glucose-1-phosphate, and plays a central role in maintaining cellular and organismal glucose homeostasis.</text>
</comment>
<dbReference type="EMBL" id="CP001739">
    <property type="protein sequence ID" value="ACZ08838.1"/>
    <property type="molecule type" value="Genomic_DNA"/>
</dbReference>
<evidence type="ECO:0000256" key="3">
    <source>
        <dbReference type="ARBA" id="ARBA00006047"/>
    </source>
</evidence>
<keyword evidence="9 12" id="KW-0119">Carbohydrate metabolism</keyword>
<dbReference type="AlphaFoldDB" id="D1AJF0"/>
<comment type="function">
    <text evidence="10">Phosphorylase is an important allosteric enzyme in carbohydrate metabolism. Enzymes from different sources differ in their regulatory mechanisms and in their natural substrates. However, all known phosphorylases share catalytic and structural properties.</text>
</comment>
<evidence type="ECO:0000256" key="1">
    <source>
        <dbReference type="ARBA" id="ARBA00001275"/>
    </source>
</evidence>
<dbReference type="GO" id="GO:0030170">
    <property type="term" value="F:pyridoxal phosphate binding"/>
    <property type="evidence" value="ECO:0007669"/>
    <property type="project" value="InterPro"/>
</dbReference>
<dbReference type="Pfam" id="PF00343">
    <property type="entry name" value="Phosphorylase"/>
    <property type="match status" value="1"/>
</dbReference>
<sequence length="836" mass="96775">MIVSDESLKHTESRLRQQFGLSLEEAKEYLKVSIERKIRRQFGKTIKEAEPHEIYYALSRTILDYSIESWYNTTRNYNEKQVKQVYYFSAEFLMGRYMGNNLMNLQIYEEIKEVLKDLNIDINIIEDSEPDPGLGNGGLGRLAACFLDSLATLKMPGHGYGIRYKYGMFQQKIENGYQMEYPDDWLKYGDPWSIKRLDRVYDIKFGGEVEVHKDEVGKEYYKRMNTETINAIAYDAPILGYGTETVNTLRLWEAKSPQGFDLQLFNDQKYLEASASAVKAEDLSRVLYPNDTERSGKELRLKQQYFFVSASLQDIVRKYKEKYGNVFSGFADKIAIQLNDTHPVVAIPELMRIFLDSEKISWVEAWEICQKVFSYTNHTVLAEALEKWDINIFSSLLPRVYQIIEEINRRFMTEISKKYPEDWAKQQRMSIIGNGEVRMAWLAIVGTHAINGVAAIHTEILKHQTLKDWYELYPEKFQNKTNGVTQRRWLLKANPELAGYITSLIGSEWVTDLSELKKLEKYIEDDNVLNKLLEIKHKKKQDLAEYIKENNNIEVNIDSIFDVQVKRLHEYKRQLLNVFHIMDLYNKIKENPLLEIVPRTFIFGAKAAPGYRRAKSIIKLINAVAEKVNNDPEINDKIKVIFIEDYKVSLAEKIIPAADVSEQISTAGKEASGTGNMKLMMNGAMTLGTLDGANIEIVEEAGEENNFIFGLKADEVERLNLYGKSNPLEEYHVVEGLKKVIDQLVDGTYYDNHRGLFKELHASLLNGVEGGKPDQYYVLKDFASYRATQTRLQNTYKDKRKWAQMMLMNIANSGKFSSDRTIKEYAKDIWNISSFE</sequence>
<dbReference type="SUPFAM" id="SSF53756">
    <property type="entry name" value="UDP-Glycosyltransferase/glycogen phosphorylase"/>
    <property type="match status" value="1"/>
</dbReference>
<evidence type="ECO:0000256" key="12">
    <source>
        <dbReference type="RuleBase" id="RU000587"/>
    </source>
</evidence>
<dbReference type="PIRSF" id="PIRSF000460">
    <property type="entry name" value="Pprylas_GlgP"/>
    <property type="match status" value="1"/>
</dbReference>
<dbReference type="GO" id="GO:0008184">
    <property type="term" value="F:glycogen phosphorylase activity"/>
    <property type="evidence" value="ECO:0007669"/>
    <property type="project" value="InterPro"/>
</dbReference>
<dbReference type="PROSITE" id="PS00102">
    <property type="entry name" value="PHOSPHORYLASE"/>
    <property type="match status" value="1"/>
</dbReference>
<dbReference type="FunFam" id="3.40.50.2000:FF:000005">
    <property type="entry name" value="Alpha-1,4 glucan phosphorylase"/>
    <property type="match status" value="1"/>
</dbReference>
<dbReference type="PANTHER" id="PTHR11468">
    <property type="entry name" value="GLYCOGEN PHOSPHORYLASE"/>
    <property type="match status" value="1"/>
</dbReference>
<keyword evidence="7 12" id="KW-0808">Transferase</keyword>
<protein>
    <recommendedName>
        <fullName evidence="12">Alpha-1,4 glucan phosphorylase</fullName>
        <ecNumber evidence="12">2.4.1.1</ecNumber>
    </recommendedName>
</protein>
<comment type="similarity">
    <text evidence="3 12">Belongs to the glycogen phosphorylase family.</text>
</comment>
<dbReference type="InterPro" id="IPR011833">
    <property type="entry name" value="Glycg_phsphrylas"/>
</dbReference>
<dbReference type="Proteomes" id="UP000000845">
    <property type="component" value="Chromosome"/>
</dbReference>
<keyword evidence="4" id="KW-0597">Phosphoprotein</keyword>
<dbReference type="CAZy" id="GT35">
    <property type="family name" value="Glycosyltransferase Family 35"/>
</dbReference>
<evidence type="ECO:0000256" key="5">
    <source>
        <dbReference type="ARBA" id="ARBA00022600"/>
    </source>
</evidence>
<keyword evidence="13" id="KW-0175">Coiled coil</keyword>
<accession>D1AJF0</accession>
<dbReference type="HOGENOM" id="CLU_010198_1_1_0"/>
<keyword evidence="15" id="KW-1185">Reference proteome</keyword>
<comment type="catalytic activity">
    <reaction evidence="1 12">
        <text>[(1-&gt;4)-alpha-D-glucosyl](n) + phosphate = [(1-&gt;4)-alpha-D-glucosyl](n-1) + alpha-D-glucose 1-phosphate</text>
        <dbReference type="Rhea" id="RHEA:41732"/>
        <dbReference type="Rhea" id="RHEA-COMP:9584"/>
        <dbReference type="Rhea" id="RHEA-COMP:9586"/>
        <dbReference type="ChEBI" id="CHEBI:15444"/>
        <dbReference type="ChEBI" id="CHEBI:43474"/>
        <dbReference type="ChEBI" id="CHEBI:58601"/>
        <dbReference type="EC" id="2.4.1.1"/>
    </reaction>
</comment>
<reference evidence="15" key="1">
    <citation type="submission" date="2009-09" db="EMBL/GenBank/DDBJ databases">
        <title>The complete chromosome of Sebaldella termitidis ATCC 33386.</title>
        <authorList>
            <consortium name="US DOE Joint Genome Institute (JGI-PGF)"/>
            <person name="Lucas S."/>
            <person name="Copeland A."/>
            <person name="Lapidus A."/>
            <person name="Glavina del Rio T."/>
            <person name="Dalin E."/>
            <person name="Tice H."/>
            <person name="Bruce D."/>
            <person name="Goodwin L."/>
            <person name="Pitluck S."/>
            <person name="Kyrpides N."/>
            <person name="Mavromatis K."/>
            <person name="Ivanova N."/>
            <person name="Mikhailova N."/>
            <person name="Sims D."/>
            <person name="Meincke L."/>
            <person name="Brettin T."/>
            <person name="Detter J.C."/>
            <person name="Han C."/>
            <person name="Larimer F."/>
            <person name="Land M."/>
            <person name="Hauser L."/>
            <person name="Markowitz V."/>
            <person name="Cheng J.F."/>
            <person name="Hugenholtz P."/>
            <person name="Woyke T."/>
            <person name="Wu D."/>
            <person name="Eisen J.A."/>
        </authorList>
    </citation>
    <scope>NUCLEOTIDE SEQUENCE [LARGE SCALE GENOMIC DNA]</scope>
    <source>
        <strain evidence="15">ATCC 33386 / NCTC 11300</strain>
    </source>
</reference>
<evidence type="ECO:0000256" key="4">
    <source>
        <dbReference type="ARBA" id="ARBA00022553"/>
    </source>
</evidence>
<name>D1AJF0_SEBTE</name>
<dbReference type="STRING" id="526218.Sterm_1983"/>
<dbReference type="RefSeq" id="WP_012861432.1">
    <property type="nucleotide sequence ID" value="NC_013517.1"/>
</dbReference>
<gene>
    <name evidence="14" type="ordered locus">Sterm_1983</name>
</gene>
<dbReference type="GO" id="GO:0005737">
    <property type="term" value="C:cytoplasm"/>
    <property type="evidence" value="ECO:0007669"/>
    <property type="project" value="TreeGrafter"/>
</dbReference>
<dbReference type="Gene3D" id="3.40.50.2000">
    <property type="entry name" value="Glycogen Phosphorylase B"/>
    <property type="match status" value="2"/>
</dbReference>
<feature type="coiled-coil region" evidence="13">
    <location>
        <begin position="529"/>
        <end position="556"/>
    </location>
</feature>
<evidence type="ECO:0000256" key="9">
    <source>
        <dbReference type="ARBA" id="ARBA00023277"/>
    </source>
</evidence>
<dbReference type="EC" id="2.4.1.1" evidence="12"/>
<dbReference type="InterPro" id="IPR000811">
    <property type="entry name" value="Glyco_trans_35"/>
</dbReference>
<dbReference type="PANTHER" id="PTHR11468:SF3">
    <property type="entry name" value="GLYCOGEN PHOSPHORYLASE, LIVER FORM"/>
    <property type="match status" value="1"/>
</dbReference>
<dbReference type="eggNOG" id="COG0058">
    <property type="taxonomic scope" value="Bacteria"/>
</dbReference>
<keyword evidence="6 12" id="KW-0328">Glycosyltransferase</keyword>
<evidence type="ECO:0000313" key="14">
    <source>
        <dbReference type="EMBL" id="ACZ08838.1"/>
    </source>
</evidence>
<organism evidence="14 15">
    <name type="scientific">Sebaldella termitidis (strain ATCC 33386 / NCTC 11300)</name>
    <dbReference type="NCBI Taxonomy" id="526218"/>
    <lineage>
        <taxon>Bacteria</taxon>
        <taxon>Fusobacteriati</taxon>
        <taxon>Fusobacteriota</taxon>
        <taxon>Fusobacteriia</taxon>
        <taxon>Fusobacteriales</taxon>
        <taxon>Leptotrichiaceae</taxon>
        <taxon>Sebaldella</taxon>
    </lineage>
</organism>
<dbReference type="NCBIfam" id="TIGR02093">
    <property type="entry name" value="P_ylase"/>
    <property type="match status" value="1"/>
</dbReference>
<evidence type="ECO:0000313" key="15">
    <source>
        <dbReference type="Proteomes" id="UP000000845"/>
    </source>
</evidence>
<evidence type="ECO:0000256" key="8">
    <source>
        <dbReference type="ARBA" id="ARBA00022898"/>
    </source>
</evidence>
<evidence type="ECO:0000256" key="2">
    <source>
        <dbReference type="ARBA" id="ARBA00001933"/>
    </source>
</evidence>
<evidence type="ECO:0000256" key="11">
    <source>
        <dbReference type="PIRSR" id="PIRSR000460-1"/>
    </source>
</evidence>
<dbReference type="GO" id="GO:0005980">
    <property type="term" value="P:glycogen catabolic process"/>
    <property type="evidence" value="ECO:0007669"/>
    <property type="project" value="TreeGrafter"/>
</dbReference>
<proteinExistence type="inferred from homology"/>
<reference evidence="14 15" key="2">
    <citation type="journal article" date="2010" name="Stand. Genomic Sci.">
        <title>Complete genome sequence of Sebaldella termitidis type strain (NCTC 11300).</title>
        <authorList>
            <person name="Harmon-Smith M."/>
            <person name="Celia L."/>
            <person name="Chertkov O."/>
            <person name="Lapidus A."/>
            <person name="Copeland A."/>
            <person name="Glavina Del Rio T."/>
            <person name="Nolan M."/>
            <person name="Lucas S."/>
            <person name="Tice H."/>
            <person name="Cheng J.F."/>
            <person name="Han C."/>
            <person name="Detter J.C."/>
            <person name="Bruce D."/>
            <person name="Goodwin L."/>
            <person name="Pitluck S."/>
            <person name="Pati A."/>
            <person name="Liolios K."/>
            <person name="Ivanova N."/>
            <person name="Mavromatis K."/>
            <person name="Mikhailova N."/>
            <person name="Chen A."/>
            <person name="Palaniappan K."/>
            <person name="Land M."/>
            <person name="Hauser L."/>
            <person name="Chang Y.J."/>
            <person name="Jeffries C.D."/>
            <person name="Brettin T."/>
            <person name="Goker M."/>
            <person name="Beck B."/>
            <person name="Bristow J."/>
            <person name="Eisen J.A."/>
            <person name="Markowitz V."/>
            <person name="Hugenholtz P."/>
            <person name="Kyrpides N.C."/>
            <person name="Klenk H.P."/>
            <person name="Chen F."/>
        </authorList>
    </citation>
    <scope>NUCLEOTIDE SEQUENCE [LARGE SCALE GENOMIC DNA]</scope>
    <source>
        <strain evidence="15">ATCC 33386 / NCTC 11300</strain>
    </source>
</reference>
<keyword evidence="5" id="KW-0321">Glycogen metabolism</keyword>
<keyword evidence="8 11" id="KW-0663">Pyridoxal phosphate</keyword>
<dbReference type="KEGG" id="str:Sterm_1983"/>
<evidence type="ECO:0000256" key="7">
    <source>
        <dbReference type="ARBA" id="ARBA00022679"/>
    </source>
</evidence>
<dbReference type="CDD" id="cd04300">
    <property type="entry name" value="GT35_Glycogen_Phosphorylase"/>
    <property type="match status" value="1"/>
</dbReference>
<evidence type="ECO:0000256" key="13">
    <source>
        <dbReference type="SAM" id="Coils"/>
    </source>
</evidence>
<evidence type="ECO:0000256" key="10">
    <source>
        <dbReference type="ARBA" id="ARBA00025174"/>
    </source>
</evidence>